<name>A0A0D3BR97_BRAOL</name>
<dbReference type="eggNOG" id="ENOG502R7T5">
    <property type="taxonomic scope" value="Eukaryota"/>
</dbReference>
<evidence type="ECO:0000256" key="1">
    <source>
        <dbReference type="SAM" id="Coils"/>
    </source>
</evidence>
<dbReference type="HOGENOM" id="CLU_2295596_0_0_1"/>
<reference evidence="2" key="2">
    <citation type="submission" date="2015-03" db="UniProtKB">
        <authorList>
            <consortium name="EnsemblPlants"/>
        </authorList>
    </citation>
    <scope>IDENTIFICATION</scope>
</reference>
<sequence>MVVANCVLVGCQQRFSRLGHTRILAEGSLGGNKHCSYFEWLDEEVNGWPKRGLIEARDEIREKKKRISELTATVNFLRMKLEQWRNHVVEMEKKTTFVMNL</sequence>
<evidence type="ECO:0000313" key="3">
    <source>
        <dbReference type="Proteomes" id="UP000032141"/>
    </source>
</evidence>
<dbReference type="Gramene" id="Bo4g030730.1">
    <property type="protein sequence ID" value="Bo4g030730.1"/>
    <property type="gene ID" value="Bo4g030730"/>
</dbReference>
<evidence type="ECO:0000313" key="2">
    <source>
        <dbReference type="EnsemblPlants" id="Bo4g030730.1"/>
    </source>
</evidence>
<proteinExistence type="predicted"/>
<dbReference type="EnsemblPlants" id="Bo4g030730.1">
    <property type="protein sequence ID" value="Bo4g030730.1"/>
    <property type="gene ID" value="Bo4g030730"/>
</dbReference>
<protein>
    <submittedName>
        <fullName evidence="2">Uncharacterized protein</fullName>
    </submittedName>
</protein>
<feature type="coiled-coil region" evidence="1">
    <location>
        <begin position="53"/>
        <end position="94"/>
    </location>
</feature>
<organism evidence="2 3">
    <name type="scientific">Brassica oleracea var. oleracea</name>
    <dbReference type="NCBI Taxonomy" id="109376"/>
    <lineage>
        <taxon>Eukaryota</taxon>
        <taxon>Viridiplantae</taxon>
        <taxon>Streptophyta</taxon>
        <taxon>Embryophyta</taxon>
        <taxon>Tracheophyta</taxon>
        <taxon>Spermatophyta</taxon>
        <taxon>Magnoliopsida</taxon>
        <taxon>eudicotyledons</taxon>
        <taxon>Gunneridae</taxon>
        <taxon>Pentapetalae</taxon>
        <taxon>rosids</taxon>
        <taxon>malvids</taxon>
        <taxon>Brassicales</taxon>
        <taxon>Brassicaceae</taxon>
        <taxon>Brassiceae</taxon>
        <taxon>Brassica</taxon>
    </lineage>
</organism>
<accession>A0A0D3BR97</accession>
<dbReference type="AlphaFoldDB" id="A0A0D3BR97"/>
<keyword evidence="3" id="KW-1185">Reference proteome</keyword>
<keyword evidence="1" id="KW-0175">Coiled coil</keyword>
<dbReference type="Proteomes" id="UP000032141">
    <property type="component" value="Chromosome C4"/>
</dbReference>
<reference evidence="2 3" key="1">
    <citation type="journal article" date="2014" name="Genome Biol.">
        <title>Transcriptome and methylome profiling reveals relics of genome dominance in the mesopolyploid Brassica oleracea.</title>
        <authorList>
            <person name="Parkin I.A."/>
            <person name="Koh C."/>
            <person name="Tang H."/>
            <person name="Robinson S.J."/>
            <person name="Kagale S."/>
            <person name="Clarke W.E."/>
            <person name="Town C.D."/>
            <person name="Nixon J."/>
            <person name="Krishnakumar V."/>
            <person name="Bidwell S.L."/>
            <person name="Denoeud F."/>
            <person name="Belcram H."/>
            <person name="Links M.G."/>
            <person name="Just J."/>
            <person name="Clarke C."/>
            <person name="Bender T."/>
            <person name="Huebert T."/>
            <person name="Mason A.S."/>
            <person name="Pires J.C."/>
            <person name="Barker G."/>
            <person name="Moore J."/>
            <person name="Walley P.G."/>
            <person name="Manoli S."/>
            <person name="Batley J."/>
            <person name="Edwards D."/>
            <person name="Nelson M.N."/>
            <person name="Wang X."/>
            <person name="Paterson A.H."/>
            <person name="King G."/>
            <person name="Bancroft I."/>
            <person name="Chalhoub B."/>
            <person name="Sharpe A.G."/>
        </authorList>
    </citation>
    <scope>NUCLEOTIDE SEQUENCE</scope>
    <source>
        <strain evidence="2 3">cv. TO1000</strain>
    </source>
</reference>